<dbReference type="RefSeq" id="WP_265961951.1">
    <property type="nucleotide sequence ID" value="NZ_JAPEVI010000003.1"/>
</dbReference>
<comment type="caution">
    <text evidence="3">The sequence shown here is derived from an EMBL/GenBank/DDBJ whole genome shotgun (WGS) entry which is preliminary data.</text>
</comment>
<keyword evidence="4" id="KW-1185">Reference proteome</keyword>
<evidence type="ECO:0000313" key="3">
    <source>
        <dbReference type="EMBL" id="MCX2722258.1"/>
    </source>
</evidence>
<dbReference type="InterPro" id="IPR007372">
    <property type="entry name" value="Lipid/polyisoprenoid-bd_YceI"/>
</dbReference>
<gene>
    <name evidence="3" type="ORF">ON753_07530</name>
</gene>
<organism evidence="3 4">
    <name type="scientific">Roseibium salinum</name>
    <dbReference type="NCBI Taxonomy" id="1604349"/>
    <lineage>
        <taxon>Bacteria</taxon>
        <taxon>Pseudomonadati</taxon>
        <taxon>Pseudomonadota</taxon>
        <taxon>Alphaproteobacteria</taxon>
        <taxon>Hyphomicrobiales</taxon>
        <taxon>Stappiaceae</taxon>
        <taxon>Roseibium</taxon>
    </lineage>
</organism>
<dbReference type="PANTHER" id="PTHR34406">
    <property type="entry name" value="PROTEIN YCEI"/>
    <property type="match status" value="1"/>
</dbReference>
<dbReference type="Gene3D" id="2.40.128.110">
    <property type="entry name" value="Lipid/polyisoprenoid-binding, YceI-like"/>
    <property type="match status" value="1"/>
</dbReference>
<dbReference type="EMBL" id="JAPEVI010000003">
    <property type="protein sequence ID" value="MCX2722258.1"/>
    <property type="molecule type" value="Genomic_DNA"/>
</dbReference>
<reference evidence="3 4" key="1">
    <citation type="journal article" date="2016" name="Int. J. Syst. Evol. Microbiol.">
        <title>Labrenzia salina sp. nov., isolated from the rhizosphere of the halophyte Arthrocnemum macrostachyum.</title>
        <authorList>
            <person name="Camacho M."/>
            <person name="Redondo-Gomez S."/>
            <person name="Rodriguez-Llorente I."/>
            <person name="Rohde M."/>
            <person name="Sproer C."/>
            <person name="Schumann P."/>
            <person name="Klenk H.P."/>
            <person name="Montero-Calasanz M.D.C."/>
        </authorList>
    </citation>
    <scope>NUCLEOTIDE SEQUENCE [LARGE SCALE GENOMIC DNA]</scope>
    <source>
        <strain evidence="3 4">DSM 29163</strain>
    </source>
</reference>
<feature type="chain" id="PRO_5047372475" evidence="1">
    <location>
        <begin position="36"/>
        <end position="202"/>
    </location>
</feature>
<dbReference type="Proteomes" id="UP001300261">
    <property type="component" value="Unassembled WGS sequence"/>
</dbReference>
<evidence type="ECO:0000313" key="4">
    <source>
        <dbReference type="Proteomes" id="UP001300261"/>
    </source>
</evidence>
<name>A0ABT3QZJ2_9HYPH</name>
<evidence type="ECO:0000256" key="1">
    <source>
        <dbReference type="SAM" id="SignalP"/>
    </source>
</evidence>
<dbReference type="InterPro" id="IPR036761">
    <property type="entry name" value="TTHA0802/YceI-like_sf"/>
</dbReference>
<sequence length="202" mass="21725">MLKFRSTLADIARRAAQSLAMLACIATLSLAPAEAGSLSGTYVLAPADIDTGFSVKVLGRGPVTGQFQKVSGTMILNQNRPEKSRVTVDVDLRSIETGSDRITDFLKSSAMFNVAKHPIARFESTSVRITGENSAEVEGVLTMRGQKKRTRLSVTVNGETSSSRVDFQVSGGFFRSLYGMEAGLPIYADKVNLKINGTGRRS</sequence>
<protein>
    <submittedName>
        <fullName evidence="3">YceI family protein</fullName>
    </submittedName>
</protein>
<dbReference type="Pfam" id="PF04264">
    <property type="entry name" value="YceI"/>
    <property type="match status" value="1"/>
</dbReference>
<keyword evidence="1" id="KW-0732">Signal</keyword>
<proteinExistence type="predicted"/>
<feature type="signal peptide" evidence="1">
    <location>
        <begin position="1"/>
        <end position="35"/>
    </location>
</feature>
<dbReference type="SMART" id="SM00867">
    <property type="entry name" value="YceI"/>
    <property type="match status" value="1"/>
</dbReference>
<dbReference type="PANTHER" id="PTHR34406:SF1">
    <property type="entry name" value="PROTEIN YCEI"/>
    <property type="match status" value="1"/>
</dbReference>
<dbReference type="SUPFAM" id="SSF101874">
    <property type="entry name" value="YceI-like"/>
    <property type="match status" value="1"/>
</dbReference>
<evidence type="ECO:0000259" key="2">
    <source>
        <dbReference type="SMART" id="SM00867"/>
    </source>
</evidence>
<feature type="domain" description="Lipid/polyisoprenoid-binding YceI-like" evidence="2">
    <location>
        <begin position="41"/>
        <end position="200"/>
    </location>
</feature>
<accession>A0ABT3QZJ2</accession>